<evidence type="ECO:0000256" key="4">
    <source>
        <dbReference type="ARBA" id="ARBA00023163"/>
    </source>
</evidence>
<dbReference type="InterPro" id="IPR044810">
    <property type="entry name" value="WRKY_plant"/>
</dbReference>
<dbReference type="Gramene" id="XM_028377818.1">
    <property type="protein sequence ID" value="XP_028233619.1"/>
    <property type="gene ID" value="LOC114413412"/>
</dbReference>
<evidence type="ECO:0000256" key="6">
    <source>
        <dbReference type="ARBA" id="ARBA00060761"/>
    </source>
</evidence>
<evidence type="ECO:0000256" key="3">
    <source>
        <dbReference type="ARBA" id="ARBA00023125"/>
    </source>
</evidence>
<dbReference type="PANTHER" id="PTHR32096:SF80">
    <property type="entry name" value="WRKY TRANSCRIPTION FACTOR 27-RELATED"/>
    <property type="match status" value="1"/>
</dbReference>
<dbReference type="Proteomes" id="UP000289340">
    <property type="component" value="Chromosome 5"/>
</dbReference>
<evidence type="ECO:0000256" key="7">
    <source>
        <dbReference type="SAM" id="MobiDB-lite"/>
    </source>
</evidence>
<dbReference type="PROSITE" id="PS50811">
    <property type="entry name" value="WRKY"/>
    <property type="match status" value="1"/>
</dbReference>
<feature type="compositionally biased region" description="Polar residues" evidence="7">
    <location>
        <begin position="225"/>
        <end position="234"/>
    </location>
</feature>
<accession>A0A445KSF1</accession>
<name>A0A445KSF1_GLYSO</name>
<evidence type="ECO:0000313" key="9">
    <source>
        <dbReference type="EMBL" id="RZC13591.1"/>
    </source>
</evidence>
<dbReference type="AlphaFoldDB" id="A0A445KSF1"/>
<dbReference type="FunFam" id="2.20.25.80:FF:000007">
    <property type="entry name" value="WRKY transcription factor 22"/>
    <property type="match status" value="1"/>
</dbReference>
<comment type="caution">
    <text evidence="9">The sequence shown here is derived from an EMBL/GenBank/DDBJ whole genome shotgun (WGS) entry which is preliminary data.</text>
</comment>
<feature type="region of interest" description="Disordered" evidence="7">
    <location>
        <begin position="192"/>
        <end position="234"/>
    </location>
</feature>
<evidence type="ECO:0000313" key="10">
    <source>
        <dbReference type="Proteomes" id="UP000289340"/>
    </source>
</evidence>
<comment type="subcellular location">
    <subcellularLocation>
        <location evidence="1">Nucleus</location>
    </subcellularLocation>
</comment>
<keyword evidence="5" id="KW-0539">Nucleus</keyword>
<keyword evidence="4" id="KW-0804">Transcription</keyword>
<evidence type="ECO:0000256" key="1">
    <source>
        <dbReference type="ARBA" id="ARBA00004123"/>
    </source>
</evidence>
<dbReference type="Pfam" id="PF03106">
    <property type="entry name" value="WRKY"/>
    <property type="match status" value="1"/>
</dbReference>
<evidence type="ECO:0000256" key="2">
    <source>
        <dbReference type="ARBA" id="ARBA00023015"/>
    </source>
</evidence>
<organism evidence="9 10">
    <name type="scientific">Glycine soja</name>
    <name type="common">Wild soybean</name>
    <dbReference type="NCBI Taxonomy" id="3848"/>
    <lineage>
        <taxon>Eukaryota</taxon>
        <taxon>Viridiplantae</taxon>
        <taxon>Streptophyta</taxon>
        <taxon>Embryophyta</taxon>
        <taxon>Tracheophyta</taxon>
        <taxon>Spermatophyta</taxon>
        <taxon>Magnoliopsida</taxon>
        <taxon>eudicotyledons</taxon>
        <taxon>Gunneridae</taxon>
        <taxon>Pentapetalae</taxon>
        <taxon>rosids</taxon>
        <taxon>fabids</taxon>
        <taxon>Fabales</taxon>
        <taxon>Fabaceae</taxon>
        <taxon>Papilionoideae</taxon>
        <taxon>50 kb inversion clade</taxon>
        <taxon>NPAAA clade</taxon>
        <taxon>indigoferoid/millettioid clade</taxon>
        <taxon>Phaseoleae</taxon>
        <taxon>Glycine</taxon>
        <taxon>Glycine subgen. Soja</taxon>
    </lineage>
</organism>
<dbReference type="SUPFAM" id="SSF118290">
    <property type="entry name" value="WRKY DNA-binding domain"/>
    <property type="match status" value="1"/>
</dbReference>
<feature type="domain" description="WRKY" evidence="8">
    <location>
        <begin position="130"/>
        <end position="196"/>
    </location>
</feature>
<gene>
    <name evidence="9" type="ORF">D0Y65_012942</name>
</gene>
<feature type="compositionally biased region" description="Polar residues" evidence="7">
    <location>
        <begin position="199"/>
        <end position="212"/>
    </location>
</feature>
<reference evidence="9 10" key="1">
    <citation type="submission" date="2018-09" db="EMBL/GenBank/DDBJ databases">
        <title>A high-quality reference genome of wild soybean provides a powerful tool to mine soybean genomes.</title>
        <authorList>
            <person name="Xie M."/>
            <person name="Chung C.Y.L."/>
            <person name="Li M.-W."/>
            <person name="Wong F.-L."/>
            <person name="Chan T.-F."/>
            <person name="Lam H.-M."/>
        </authorList>
    </citation>
    <scope>NUCLEOTIDE SEQUENCE [LARGE SCALE GENOMIC DNA]</scope>
    <source>
        <strain evidence="10">cv. W05</strain>
        <tissue evidence="9">Hypocotyl of etiolated seedlings</tissue>
    </source>
</reference>
<dbReference type="GO" id="GO:0005634">
    <property type="term" value="C:nucleus"/>
    <property type="evidence" value="ECO:0007669"/>
    <property type="project" value="UniProtKB-SubCell"/>
</dbReference>
<dbReference type="SMART" id="SM00774">
    <property type="entry name" value="WRKY"/>
    <property type="match status" value="1"/>
</dbReference>
<dbReference type="Gene3D" id="2.20.25.80">
    <property type="entry name" value="WRKY domain"/>
    <property type="match status" value="1"/>
</dbReference>
<sequence>MDEFACLRDWDLEAIVRGNTGEATTMDDPNPDFSYFFSEQDELLDSFPEFSETTRVLDDLEDLYKPFYPVFHPLSPHTIVTTSPPIPIEPEQVIKASEEKVALQGLKVTAAPKCKKSKKSQNKSVVKQVTTAEGLDDAWAWRKYGQKPIKGSPYPRSYYRCSSSKGCLARKQVERSHLDPAVFLVTYTAEHSHPHPTRRNSLAGTTRKNNSLVPPPTTTRHQKKTTCSSSVQQSMDLKKEEDFLDWLEDDSAQFGDGWIPSSDLEKLIGLECQHFALDTGFTDDFPHP</sequence>
<dbReference type="SMR" id="A0A445KSF1"/>
<keyword evidence="10" id="KW-1185">Reference proteome</keyword>
<dbReference type="PANTHER" id="PTHR32096">
    <property type="entry name" value="WRKY TRANSCRIPTION FACTOR 30-RELATED-RELATED"/>
    <property type="match status" value="1"/>
</dbReference>
<dbReference type="InterPro" id="IPR003657">
    <property type="entry name" value="WRKY_dom"/>
</dbReference>
<protein>
    <submittedName>
        <fullName evidence="9">Putative WRKY transcription factor 29</fullName>
    </submittedName>
</protein>
<keyword evidence="3" id="KW-0238">DNA-binding</keyword>
<comment type="similarity">
    <text evidence="6">Belongs to the WRKY group II-e family.</text>
</comment>
<evidence type="ECO:0000259" key="8">
    <source>
        <dbReference type="PROSITE" id="PS50811"/>
    </source>
</evidence>
<dbReference type="EMBL" id="QZWG01000005">
    <property type="protein sequence ID" value="RZC13591.1"/>
    <property type="molecule type" value="Genomic_DNA"/>
</dbReference>
<keyword evidence="2" id="KW-0805">Transcription regulation</keyword>
<dbReference type="GO" id="GO:0003700">
    <property type="term" value="F:DNA-binding transcription factor activity"/>
    <property type="evidence" value="ECO:0007669"/>
    <property type="project" value="InterPro"/>
</dbReference>
<dbReference type="GO" id="GO:0000976">
    <property type="term" value="F:transcription cis-regulatory region binding"/>
    <property type="evidence" value="ECO:0007669"/>
    <property type="project" value="TreeGrafter"/>
</dbReference>
<dbReference type="InterPro" id="IPR036576">
    <property type="entry name" value="WRKY_dom_sf"/>
</dbReference>
<proteinExistence type="inferred from homology"/>
<evidence type="ECO:0000256" key="5">
    <source>
        <dbReference type="ARBA" id="ARBA00023242"/>
    </source>
</evidence>